<dbReference type="PANTHER" id="PTHR12197">
    <property type="entry name" value="HISTONE-LYSINE N-METHYLTRANSFERASE SMYD"/>
    <property type="match status" value="1"/>
</dbReference>
<organism evidence="3 4">
    <name type="scientific">Acorus calamus</name>
    <name type="common">Sweet flag</name>
    <dbReference type="NCBI Taxonomy" id="4465"/>
    <lineage>
        <taxon>Eukaryota</taxon>
        <taxon>Viridiplantae</taxon>
        <taxon>Streptophyta</taxon>
        <taxon>Embryophyta</taxon>
        <taxon>Tracheophyta</taxon>
        <taxon>Spermatophyta</taxon>
        <taxon>Magnoliopsida</taxon>
        <taxon>Liliopsida</taxon>
        <taxon>Acoraceae</taxon>
        <taxon>Acorus</taxon>
    </lineage>
</organism>
<proteinExistence type="predicted"/>
<evidence type="ECO:0000313" key="3">
    <source>
        <dbReference type="EMBL" id="KAK1282501.1"/>
    </source>
</evidence>
<reference evidence="3" key="1">
    <citation type="journal article" date="2023" name="Nat. Commun.">
        <title>Diploid and tetraploid genomes of Acorus and the evolution of monocots.</title>
        <authorList>
            <person name="Ma L."/>
            <person name="Liu K.W."/>
            <person name="Li Z."/>
            <person name="Hsiao Y.Y."/>
            <person name="Qi Y."/>
            <person name="Fu T."/>
            <person name="Tang G.D."/>
            <person name="Zhang D."/>
            <person name="Sun W.H."/>
            <person name="Liu D.K."/>
            <person name="Li Y."/>
            <person name="Chen G.Z."/>
            <person name="Liu X.D."/>
            <person name="Liao X.Y."/>
            <person name="Jiang Y.T."/>
            <person name="Yu X."/>
            <person name="Hao Y."/>
            <person name="Huang J."/>
            <person name="Zhao X.W."/>
            <person name="Ke S."/>
            <person name="Chen Y.Y."/>
            <person name="Wu W.L."/>
            <person name="Hsu J.L."/>
            <person name="Lin Y.F."/>
            <person name="Huang M.D."/>
            <person name="Li C.Y."/>
            <person name="Huang L."/>
            <person name="Wang Z.W."/>
            <person name="Zhao X."/>
            <person name="Zhong W.Y."/>
            <person name="Peng D.H."/>
            <person name="Ahmad S."/>
            <person name="Lan S."/>
            <person name="Zhang J.S."/>
            <person name="Tsai W.C."/>
            <person name="Van de Peer Y."/>
            <person name="Liu Z.J."/>
        </authorList>
    </citation>
    <scope>NUCLEOTIDE SEQUENCE</scope>
    <source>
        <strain evidence="3">CP</strain>
    </source>
</reference>
<dbReference type="SMART" id="SM00317">
    <property type="entry name" value="SET"/>
    <property type="match status" value="1"/>
</dbReference>
<dbReference type="PANTHER" id="PTHR12197:SF298">
    <property type="entry name" value="HISTONE-LYSINE N-METHYLTRANSFERASE ATXR4"/>
    <property type="match status" value="1"/>
</dbReference>
<dbReference type="InterPro" id="IPR050869">
    <property type="entry name" value="H3K4_H4K5_MeTrfase"/>
</dbReference>
<dbReference type="Gene3D" id="2.170.270.10">
    <property type="entry name" value="SET domain"/>
    <property type="match status" value="1"/>
</dbReference>
<comment type="caution">
    <text evidence="3">The sequence shown here is derived from an EMBL/GenBank/DDBJ whole genome shotgun (WGS) entry which is preliminary data.</text>
</comment>
<evidence type="ECO:0000256" key="1">
    <source>
        <dbReference type="SAM" id="MobiDB-lite"/>
    </source>
</evidence>
<dbReference type="Proteomes" id="UP001180020">
    <property type="component" value="Unassembled WGS sequence"/>
</dbReference>
<dbReference type="CDD" id="cd20071">
    <property type="entry name" value="SET_SMYD"/>
    <property type="match status" value="1"/>
</dbReference>
<dbReference type="InterPro" id="IPR046341">
    <property type="entry name" value="SET_dom_sf"/>
</dbReference>
<keyword evidence="4" id="KW-1185">Reference proteome</keyword>
<accession>A0AAV9C1I6</accession>
<feature type="domain" description="SET" evidence="2">
    <location>
        <begin position="43"/>
        <end position="292"/>
    </location>
</feature>
<evidence type="ECO:0000313" key="4">
    <source>
        <dbReference type="Proteomes" id="UP001180020"/>
    </source>
</evidence>
<reference evidence="3" key="2">
    <citation type="submission" date="2023-06" db="EMBL/GenBank/DDBJ databases">
        <authorList>
            <person name="Ma L."/>
            <person name="Liu K.-W."/>
            <person name="Li Z."/>
            <person name="Hsiao Y.-Y."/>
            <person name="Qi Y."/>
            <person name="Fu T."/>
            <person name="Tang G."/>
            <person name="Zhang D."/>
            <person name="Sun W.-H."/>
            <person name="Liu D.-K."/>
            <person name="Li Y."/>
            <person name="Chen G.-Z."/>
            <person name="Liu X.-D."/>
            <person name="Liao X.-Y."/>
            <person name="Jiang Y.-T."/>
            <person name="Yu X."/>
            <person name="Hao Y."/>
            <person name="Huang J."/>
            <person name="Zhao X.-W."/>
            <person name="Ke S."/>
            <person name="Chen Y.-Y."/>
            <person name="Wu W.-L."/>
            <person name="Hsu J.-L."/>
            <person name="Lin Y.-F."/>
            <person name="Huang M.-D."/>
            <person name="Li C.-Y."/>
            <person name="Huang L."/>
            <person name="Wang Z.-W."/>
            <person name="Zhao X."/>
            <person name="Zhong W.-Y."/>
            <person name="Peng D.-H."/>
            <person name="Ahmad S."/>
            <person name="Lan S."/>
            <person name="Zhang J.-S."/>
            <person name="Tsai W.-C."/>
            <person name="Van De Peer Y."/>
            <person name="Liu Z.-J."/>
        </authorList>
    </citation>
    <scope>NUCLEOTIDE SEQUENCE</scope>
    <source>
        <strain evidence="3">CP</strain>
        <tissue evidence="3">Leaves</tissue>
    </source>
</reference>
<dbReference type="PROSITE" id="PS50280">
    <property type="entry name" value="SET"/>
    <property type="match status" value="1"/>
</dbReference>
<dbReference type="GO" id="GO:0005634">
    <property type="term" value="C:nucleus"/>
    <property type="evidence" value="ECO:0007669"/>
    <property type="project" value="TreeGrafter"/>
</dbReference>
<protein>
    <submittedName>
        <fullName evidence="3">Histone-lysine N-methyltransferase ATXR4</fullName>
    </submittedName>
</protein>
<name>A0AAV9C1I6_ACOCL</name>
<gene>
    <name evidence="3" type="primary">ATXR4</name>
    <name evidence="3" type="ORF">QJS10_CPB22g01212</name>
</gene>
<dbReference type="Pfam" id="PF00856">
    <property type="entry name" value="SET"/>
    <property type="match status" value="1"/>
</dbReference>
<feature type="region of interest" description="Disordered" evidence="1">
    <location>
        <begin position="1"/>
        <end position="50"/>
    </location>
</feature>
<dbReference type="EMBL" id="JAUJYO010000022">
    <property type="protein sequence ID" value="KAK1282501.1"/>
    <property type="molecule type" value="Genomic_DNA"/>
</dbReference>
<sequence length="322" mass="35844">MSPTAALRRQAPWKPLLRRYRPFSTSPEDGPRPPRPPPPPPPPPIRVGFTESAGRGVFATRPIRAGDPIHTAKPLIAHPSPSLLHQVSGIVVDEVDYIEVCYFCLKKLGREKSAVSLPIQDGGSVAYESASASTIRETICFCTEKCSEYSKGFYEIERRADWSAFDEHCREQEVKYPLLVKRFACMVLSGASGADALDILQPARLFPQNILEMEEEFRLLKDAFLTAGIAYDQMSSSVIANAAVGNAVYMLPSFYNHDCDPNAHIIWIDNADAKLKALRDIEEGEELRICYIDASMDHDARKTLLLEGFGFQCCCPRCMADD</sequence>
<dbReference type="AlphaFoldDB" id="A0AAV9C1I6"/>
<dbReference type="InterPro" id="IPR001214">
    <property type="entry name" value="SET_dom"/>
</dbReference>
<feature type="compositionally biased region" description="Pro residues" evidence="1">
    <location>
        <begin position="33"/>
        <end position="45"/>
    </location>
</feature>
<dbReference type="SUPFAM" id="SSF82199">
    <property type="entry name" value="SET domain"/>
    <property type="match status" value="1"/>
</dbReference>
<dbReference type="Gene3D" id="6.10.140.2220">
    <property type="match status" value="1"/>
</dbReference>
<evidence type="ECO:0000259" key="2">
    <source>
        <dbReference type="PROSITE" id="PS50280"/>
    </source>
</evidence>
<dbReference type="Gene3D" id="1.10.220.160">
    <property type="match status" value="1"/>
</dbReference>